<proteinExistence type="predicted"/>
<organism evidence="1 2">
    <name type="scientific">Flemingia macrophylla</name>
    <dbReference type="NCBI Taxonomy" id="520843"/>
    <lineage>
        <taxon>Eukaryota</taxon>
        <taxon>Viridiplantae</taxon>
        <taxon>Streptophyta</taxon>
        <taxon>Embryophyta</taxon>
        <taxon>Tracheophyta</taxon>
        <taxon>Spermatophyta</taxon>
        <taxon>Magnoliopsida</taxon>
        <taxon>eudicotyledons</taxon>
        <taxon>Gunneridae</taxon>
        <taxon>Pentapetalae</taxon>
        <taxon>rosids</taxon>
        <taxon>fabids</taxon>
        <taxon>Fabales</taxon>
        <taxon>Fabaceae</taxon>
        <taxon>Papilionoideae</taxon>
        <taxon>50 kb inversion clade</taxon>
        <taxon>NPAAA clade</taxon>
        <taxon>indigoferoid/millettioid clade</taxon>
        <taxon>Phaseoleae</taxon>
        <taxon>Flemingia</taxon>
    </lineage>
</organism>
<dbReference type="Proteomes" id="UP001603857">
    <property type="component" value="Unassembled WGS sequence"/>
</dbReference>
<accession>A0ABD1LF55</accession>
<dbReference type="AlphaFoldDB" id="A0ABD1LF55"/>
<dbReference type="EMBL" id="JBGMDY010000009">
    <property type="protein sequence ID" value="KAL2322168.1"/>
    <property type="molecule type" value="Genomic_DNA"/>
</dbReference>
<keyword evidence="2" id="KW-1185">Reference proteome</keyword>
<reference evidence="1 2" key="1">
    <citation type="submission" date="2024-08" db="EMBL/GenBank/DDBJ databases">
        <title>Insights into the chromosomal genome structure of Flemingia macrophylla.</title>
        <authorList>
            <person name="Ding Y."/>
            <person name="Zhao Y."/>
            <person name="Bi W."/>
            <person name="Wu M."/>
            <person name="Zhao G."/>
            <person name="Gong Y."/>
            <person name="Li W."/>
            <person name="Zhang P."/>
        </authorList>
    </citation>
    <scope>NUCLEOTIDE SEQUENCE [LARGE SCALE GENOMIC DNA]</scope>
    <source>
        <strain evidence="1">DYQJB</strain>
        <tissue evidence="1">Leaf</tissue>
    </source>
</reference>
<gene>
    <name evidence="1" type="ORF">Fmac_026547</name>
</gene>
<evidence type="ECO:0000313" key="2">
    <source>
        <dbReference type="Proteomes" id="UP001603857"/>
    </source>
</evidence>
<evidence type="ECO:0000313" key="1">
    <source>
        <dbReference type="EMBL" id="KAL2322168.1"/>
    </source>
</evidence>
<name>A0ABD1LF55_9FABA</name>
<comment type="caution">
    <text evidence="1">The sequence shown here is derived from an EMBL/GenBank/DDBJ whole genome shotgun (WGS) entry which is preliminary data.</text>
</comment>
<sequence length="59" mass="6724">MVLDLASSLDFNQSNNCMYHLKLGYISFAAKKSHVTLVSTYKTKYTDLSSLLSFNQKEK</sequence>
<protein>
    <submittedName>
        <fullName evidence="1">Uncharacterized protein</fullName>
    </submittedName>
</protein>